<evidence type="ECO:0000313" key="3">
    <source>
        <dbReference type="Proteomes" id="UP000494040"/>
    </source>
</evidence>
<proteinExistence type="predicted"/>
<feature type="chain" id="PRO_5035166493" evidence="1">
    <location>
        <begin position="22"/>
        <end position="158"/>
    </location>
</feature>
<dbReference type="EnsemblMetazoa" id="XM_014399760.2">
    <property type="protein sequence ID" value="XP_014255246.1"/>
    <property type="gene ID" value="LOC106669908"/>
</dbReference>
<name>A0A8I6S3S0_CIMLE</name>
<keyword evidence="3" id="KW-1185">Reference proteome</keyword>
<organism evidence="2 3">
    <name type="scientific">Cimex lectularius</name>
    <name type="common">Bed bug</name>
    <name type="synonym">Acanthia lectularia</name>
    <dbReference type="NCBI Taxonomy" id="79782"/>
    <lineage>
        <taxon>Eukaryota</taxon>
        <taxon>Metazoa</taxon>
        <taxon>Ecdysozoa</taxon>
        <taxon>Arthropoda</taxon>
        <taxon>Hexapoda</taxon>
        <taxon>Insecta</taxon>
        <taxon>Pterygota</taxon>
        <taxon>Neoptera</taxon>
        <taxon>Paraneoptera</taxon>
        <taxon>Hemiptera</taxon>
        <taxon>Heteroptera</taxon>
        <taxon>Panheteroptera</taxon>
        <taxon>Cimicomorpha</taxon>
        <taxon>Cimicidae</taxon>
        <taxon>Cimex</taxon>
    </lineage>
</organism>
<accession>A0A8I6S3S0</accession>
<protein>
    <submittedName>
        <fullName evidence="2">Uncharacterized protein</fullName>
    </submittedName>
</protein>
<dbReference type="AlphaFoldDB" id="A0A8I6S3S0"/>
<dbReference type="Proteomes" id="UP000494040">
    <property type="component" value="Unassembled WGS sequence"/>
</dbReference>
<feature type="signal peptide" evidence="1">
    <location>
        <begin position="1"/>
        <end position="21"/>
    </location>
</feature>
<dbReference type="KEGG" id="clec:106669908"/>
<evidence type="ECO:0000256" key="1">
    <source>
        <dbReference type="SAM" id="SignalP"/>
    </source>
</evidence>
<reference evidence="2" key="1">
    <citation type="submission" date="2022-01" db="UniProtKB">
        <authorList>
            <consortium name="EnsemblMetazoa"/>
        </authorList>
    </citation>
    <scope>IDENTIFICATION</scope>
</reference>
<keyword evidence="1" id="KW-0732">Signal</keyword>
<evidence type="ECO:0000313" key="2">
    <source>
        <dbReference type="EnsemblMetazoa" id="XP_014255246.1"/>
    </source>
</evidence>
<sequence>MGAFNFVLFVAFLQVFHGCIATPVEGRELYAPGDHSSSLFEETGLLSWFDDCANLTVAYNDVYNYTLRLAPWLFEFSFVVGSDLSAFLTCSGLVSTIPCLVDNFEQMKKDVVAYQPAFEKFWEEGLKLTEEVKAGMESCFMQKTTLHALRFGEDFLKH</sequence>
<gene>
    <name evidence="2" type="primary">106669908</name>
</gene>